<evidence type="ECO:0000256" key="3">
    <source>
        <dbReference type="ARBA" id="ARBA00022475"/>
    </source>
</evidence>
<feature type="transmembrane region" description="Helical" evidence="7">
    <location>
        <begin position="337"/>
        <end position="354"/>
    </location>
</feature>
<protein>
    <recommendedName>
        <fullName evidence="10">Lipopolysaccharide biosynthesis protein</fullName>
    </recommendedName>
</protein>
<feature type="transmembrane region" description="Helical" evidence="7">
    <location>
        <begin position="431"/>
        <end position="451"/>
    </location>
</feature>
<keyword evidence="4 7" id="KW-0812">Transmembrane</keyword>
<evidence type="ECO:0000256" key="5">
    <source>
        <dbReference type="ARBA" id="ARBA00022989"/>
    </source>
</evidence>
<feature type="transmembrane region" description="Helical" evidence="7">
    <location>
        <begin position="59"/>
        <end position="82"/>
    </location>
</feature>
<evidence type="ECO:0008006" key="10">
    <source>
        <dbReference type="Google" id="ProtNLM"/>
    </source>
</evidence>
<evidence type="ECO:0000256" key="1">
    <source>
        <dbReference type="ARBA" id="ARBA00004651"/>
    </source>
</evidence>
<organism evidence="8 9">
    <name type="scientific">Sphingomonas populi</name>
    <dbReference type="NCBI Taxonomy" id="2484750"/>
    <lineage>
        <taxon>Bacteria</taxon>
        <taxon>Pseudomonadati</taxon>
        <taxon>Pseudomonadota</taxon>
        <taxon>Alphaproteobacteria</taxon>
        <taxon>Sphingomonadales</taxon>
        <taxon>Sphingomonadaceae</taxon>
        <taxon>Sphingomonas</taxon>
    </lineage>
</organism>
<evidence type="ECO:0000313" key="8">
    <source>
        <dbReference type="EMBL" id="RZF64374.1"/>
    </source>
</evidence>
<feature type="transmembrane region" description="Helical" evidence="7">
    <location>
        <begin position="303"/>
        <end position="325"/>
    </location>
</feature>
<comment type="subcellular location">
    <subcellularLocation>
        <location evidence="1">Cell membrane</location>
        <topology evidence="1">Multi-pass membrane protein</topology>
    </subcellularLocation>
</comment>
<feature type="transmembrane region" description="Helical" evidence="7">
    <location>
        <begin position="94"/>
        <end position="117"/>
    </location>
</feature>
<evidence type="ECO:0000256" key="4">
    <source>
        <dbReference type="ARBA" id="ARBA00022692"/>
    </source>
</evidence>
<dbReference type="EMBL" id="SGIS01000015">
    <property type="protein sequence ID" value="RZF64374.1"/>
    <property type="molecule type" value="Genomic_DNA"/>
</dbReference>
<reference evidence="8 9" key="1">
    <citation type="submission" date="2019-02" db="EMBL/GenBank/DDBJ databases">
        <authorList>
            <person name="Li Y."/>
        </authorList>
    </citation>
    <scope>NUCLEOTIDE SEQUENCE [LARGE SCALE GENOMIC DNA]</scope>
    <source>
        <strain evidence="8 9">3-7</strain>
    </source>
</reference>
<feature type="transmembrane region" description="Helical" evidence="7">
    <location>
        <begin position="397"/>
        <end position="419"/>
    </location>
</feature>
<evidence type="ECO:0000256" key="2">
    <source>
        <dbReference type="ARBA" id="ARBA00007430"/>
    </source>
</evidence>
<keyword evidence="6 7" id="KW-0472">Membrane</keyword>
<feature type="transmembrane region" description="Helical" evidence="7">
    <location>
        <begin position="463"/>
        <end position="483"/>
    </location>
</feature>
<proteinExistence type="inferred from homology"/>
<dbReference type="OrthoDB" id="7605542at2"/>
<dbReference type="Proteomes" id="UP000292085">
    <property type="component" value="Unassembled WGS sequence"/>
</dbReference>
<feature type="transmembrane region" description="Helical" evidence="7">
    <location>
        <begin position="375"/>
        <end position="391"/>
    </location>
</feature>
<dbReference type="PANTHER" id="PTHR30250:SF10">
    <property type="entry name" value="LIPOPOLYSACCHARIDE BIOSYNTHESIS PROTEIN WZXC"/>
    <property type="match status" value="1"/>
</dbReference>
<feature type="transmembrane region" description="Helical" evidence="7">
    <location>
        <begin position="186"/>
        <end position="204"/>
    </location>
</feature>
<dbReference type="InterPro" id="IPR050833">
    <property type="entry name" value="Poly_Biosynth_Transport"/>
</dbReference>
<dbReference type="RefSeq" id="WP_130157540.1">
    <property type="nucleotide sequence ID" value="NZ_SGIS01000015.1"/>
</dbReference>
<dbReference type="Pfam" id="PF13440">
    <property type="entry name" value="Polysacc_synt_3"/>
    <property type="match status" value="1"/>
</dbReference>
<keyword evidence="3" id="KW-1003">Cell membrane</keyword>
<dbReference type="AlphaFoldDB" id="A0A4Q6Y3J2"/>
<accession>A0A4Q6Y3J2</accession>
<feature type="transmembrane region" description="Helical" evidence="7">
    <location>
        <begin position="161"/>
        <end position="180"/>
    </location>
</feature>
<comment type="similarity">
    <text evidence="2">Belongs to the polysaccharide synthase family.</text>
</comment>
<dbReference type="GO" id="GO:0005886">
    <property type="term" value="C:plasma membrane"/>
    <property type="evidence" value="ECO:0007669"/>
    <property type="project" value="UniProtKB-SubCell"/>
</dbReference>
<comment type="caution">
    <text evidence="8">The sequence shown here is derived from an EMBL/GenBank/DDBJ whole genome shotgun (WGS) entry which is preliminary data.</text>
</comment>
<keyword evidence="9" id="KW-1185">Reference proteome</keyword>
<feature type="transmembrane region" description="Helical" evidence="7">
    <location>
        <begin position="129"/>
        <end position="149"/>
    </location>
</feature>
<sequence>MTILEAVAPGRTARTPKRSQSAAGGLAWLIAGRSSNIALSIVTTGILSRFLTPQQFGQLVPVMIVISLSMAVFDGTFGVGIIRSPQLDRERVRVALGNCLLVAVVLTVALIAGSPLIERFFHFDQLAELIAAATIVILLRAVFVIACAVLQRERRYKEISLASLVAAPFGSLIVSVPLAVAGYGAWSLLLGTISMGLVETVIVARKARLPWRITISRAGLSELGATEGFFALNQLLNWAALSSTNLIAGHVLSLTQLGFYSRSWRLLDIAVSATSGPMQRVLVPVFAGLQDGGGAARDTFERALAVAVPVFAIAGALACLHAEAIVRALLGTQWLETIPLVQILFSALVARCGYKVSESVLVGFGRARSAAVRQLLYLVALGSGALIAVRWQSTGIALSTSVAVWLFYLLSLSQAVRLVHASLGRVVLIHARAAALATLLVAFHVLISFAVTRLSYWPGEVLVAAADVGFIGAILLAAPPWLVERTLRTMILTRGRGA</sequence>
<evidence type="ECO:0000256" key="7">
    <source>
        <dbReference type="SAM" id="Phobius"/>
    </source>
</evidence>
<evidence type="ECO:0000256" key="6">
    <source>
        <dbReference type="ARBA" id="ARBA00023136"/>
    </source>
</evidence>
<gene>
    <name evidence="8" type="ORF">EWE75_11515</name>
</gene>
<name>A0A4Q6Y3J2_9SPHN</name>
<dbReference type="PANTHER" id="PTHR30250">
    <property type="entry name" value="PST FAMILY PREDICTED COLANIC ACID TRANSPORTER"/>
    <property type="match status" value="1"/>
</dbReference>
<evidence type="ECO:0000313" key="9">
    <source>
        <dbReference type="Proteomes" id="UP000292085"/>
    </source>
</evidence>
<keyword evidence="5 7" id="KW-1133">Transmembrane helix</keyword>
<feature type="transmembrane region" description="Helical" evidence="7">
    <location>
        <begin position="26"/>
        <end position="47"/>
    </location>
</feature>